<protein>
    <submittedName>
        <fullName evidence="1">Uncharacterized protein</fullName>
    </submittedName>
</protein>
<evidence type="ECO:0000313" key="2">
    <source>
        <dbReference type="Proteomes" id="UP000198925"/>
    </source>
</evidence>
<organism evidence="1 2">
    <name type="scientific">Belnapia rosea</name>
    <dbReference type="NCBI Taxonomy" id="938405"/>
    <lineage>
        <taxon>Bacteria</taxon>
        <taxon>Pseudomonadati</taxon>
        <taxon>Pseudomonadota</taxon>
        <taxon>Alphaproteobacteria</taxon>
        <taxon>Acetobacterales</taxon>
        <taxon>Roseomonadaceae</taxon>
        <taxon>Belnapia</taxon>
    </lineage>
</organism>
<sequence length="49" mass="4896">MMSAVLGLLSFGAGLALVLWGATVRRGMERDGVLHGAGLMPAGAARDAA</sequence>
<gene>
    <name evidence="1" type="ORF">SAMN04487779_1003154</name>
</gene>
<name>A0A1G6QTC7_9PROT</name>
<evidence type="ECO:0000313" key="1">
    <source>
        <dbReference type="EMBL" id="SDC94985.1"/>
    </source>
</evidence>
<reference evidence="1 2" key="1">
    <citation type="submission" date="2016-10" db="EMBL/GenBank/DDBJ databases">
        <authorList>
            <person name="de Groot N.N."/>
        </authorList>
    </citation>
    <scope>NUCLEOTIDE SEQUENCE [LARGE SCALE GENOMIC DNA]</scope>
    <source>
        <strain evidence="1 2">CPCC 100156</strain>
    </source>
</reference>
<dbReference type="EMBL" id="FMZX01000003">
    <property type="protein sequence ID" value="SDC94985.1"/>
    <property type="molecule type" value="Genomic_DNA"/>
</dbReference>
<dbReference type="Proteomes" id="UP000198925">
    <property type="component" value="Unassembled WGS sequence"/>
</dbReference>
<proteinExistence type="predicted"/>
<accession>A0A1G6QTC7</accession>
<keyword evidence="2" id="KW-1185">Reference proteome</keyword>
<dbReference type="AlphaFoldDB" id="A0A1G6QTC7"/>
<dbReference type="RefSeq" id="WP_176849470.1">
    <property type="nucleotide sequence ID" value="NZ_FMXZ01000006.1"/>
</dbReference>